<organism evidence="1 2">
    <name type="scientific">Paenibacillus turicensis</name>
    <dbReference type="NCBI Taxonomy" id="160487"/>
    <lineage>
        <taxon>Bacteria</taxon>
        <taxon>Bacillati</taxon>
        <taxon>Bacillota</taxon>
        <taxon>Bacilli</taxon>
        <taxon>Bacillales</taxon>
        <taxon>Paenibacillaceae</taxon>
        <taxon>Paenibacillus</taxon>
    </lineage>
</organism>
<reference evidence="1 2" key="1">
    <citation type="submission" date="2021-03" db="EMBL/GenBank/DDBJ databases">
        <title>Genomic Encyclopedia of Type Strains, Phase IV (KMG-IV): sequencing the most valuable type-strain genomes for metagenomic binning, comparative biology and taxonomic classification.</title>
        <authorList>
            <person name="Goeker M."/>
        </authorList>
    </citation>
    <scope>NUCLEOTIDE SEQUENCE [LARGE SCALE GENOMIC DNA]</scope>
    <source>
        <strain evidence="1 2">DSM 14349</strain>
    </source>
</reference>
<dbReference type="EMBL" id="JAGGKG010000004">
    <property type="protein sequence ID" value="MBP1904675.1"/>
    <property type="molecule type" value="Genomic_DNA"/>
</dbReference>
<comment type="caution">
    <text evidence="1">The sequence shown here is derived from an EMBL/GenBank/DDBJ whole genome shotgun (WGS) entry which is preliminary data.</text>
</comment>
<sequence length="183" mass="20943">MALQAEALVEEWLSKNGYFTIRGMKDKLDEISFLAVRYHEETGWQYVHCEVQVSVRPVTYISKLTKSQMEKLGVKSKTSSKLRNSDSLKTSVKAWTEIKFTSDKKRKIRDSLVPGVEWEYWFVHGKVKDENELEHIQNASVKLIPIQTVLEDLTQNDTSFSYGTSSAGDLVALLRLLNEPNAE</sequence>
<dbReference type="Proteomes" id="UP001519272">
    <property type="component" value="Unassembled WGS sequence"/>
</dbReference>
<name>A0ABS4FQ34_9BACL</name>
<protein>
    <submittedName>
        <fullName evidence="1">Uncharacterized protein</fullName>
    </submittedName>
</protein>
<evidence type="ECO:0000313" key="2">
    <source>
        <dbReference type="Proteomes" id="UP001519272"/>
    </source>
</evidence>
<dbReference type="RefSeq" id="WP_210088342.1">
    <property type="nucleotide sequence ID" value="NZ_JAGGKG010000004.1"/>
</dbReference>
<evidence type="ECO:0000313" key="1">
    <source>
        <dbReference type="EMBL" id="MBP1904675.1"/>
    </source>
</evidence>
<keyword evidence="2" id="KW-1185">Reference proteome</keyword>
<accession>A0ABS4FQ34</accession>
<proteinExistence type="predicted"/>
<gene>
    <name evidence="1" type="ORF">J2Z32_001298</name>
</gene>